<accession>A0ABN2CPU7</accession>
<dbReference type="Proteomes" id="UP001501470">
    <property type="component" value="Unassembled WGS sequence"/>
</dbReference>
<proteinExistence type="predicted"/>
<dbReference type="RefSeq" id="WP_344512216.1">
    <property type="nucleotide sequence ID" value="NZ_BAAAQD010000031.1"/>
</dbReference>
<sequence length="58" mass="6269">MKTSVEDRPRPAGNATAVAARVPLTRLSDDDSRRIVERILEDVDGITSLDVAAFNSSI</sequence>
<gene>
    <name evidence="1" type="ORF">GCM10009827_099680</name>
</gene>
<protein>
    <recommendedName>
        <fullName evidence="3">FXSXX-COOH protein</fullName>
    </recommendedName>
</protein>
<comment type="caution">
    <text evidence="1">The sequence shown here is derived from an EMBL/GenBank/DDBJ whole genome shotgun (WGS) entry which is preliminary data.</text>
</comment>
<dbReference type="EMBL" id="BAAAQD010000031">
    <property type="protein sequence ID" value="GAA1562237.1"/>
    <property type="molecule type" value="Genomic_DNA"/>
</dbReference>
<organism evidence="1 2">
    <name type="scientific">Dactylosporangium maewongense</name>
    <dbReference type="NCBI Taxonomy" id="634393"/>
    <lineage>
        <taxon>Bacteria</taxon>
        <taxon>Bacillati</taxon>
        <taxon>Actinomycetota</taxon>
        <taxon>Actinomycetes</taxon>
        <taxon>Micromonosporales</taxon>
        <taxon>Micromonosporaceae</taxon>
        <taxon>Dactylosporangium</taxon>
    </lineage>
</organism>
<evidence type="ECO:0000313" key="1">
    <source>
        <dbReference type="EMBL" id="GAA1562237.1"/>
    </source>
</evidence>
<evidence type="ECO:0000313" key="2">
    <source>
        <dbReference type="Proteomes" id="UP001501470"/>
    </source>
</evidence>
<name>A0ABN2CPU7_9ACTN</name>
<reference evidence="1 2" key="1">
    <citation type="journal article" date="2019" name="Int. J. Syst. Evol. Microbiol.">
        <title>The Global Catalogue of Microorganisms (GCM) 10K type strain sequencing project: providing services to taxonomists for standard genome sequencing and annotation.</title>
        <authorList>
            <consortium name="The Broad Institute Genomics Platform"/>
            <consortium name="The Broad Institute Genome Sequencing Center for Infectious Disease"/>
            <person name="Wu L."/>
            <person name="Ma J."/>
        </authorList>
    </citation>
    <scope>NUCLEOTIDE SEQUENCE [LARGE SCALE GENOMIC DNA]</scope>
    <source>
        <strain evidence="1 2">JCM 15933</strain>
    </source>
</reference>
<evidence type="ECO:0008006" key="3">
    <source>
        <dbReference type="Google" id="ProtNLM"/>
    </source>
</evidence>
<keyword evidence="2" id="KW-1185">Reference proteome</keyword>